<name>D0KWV7_HALNC</name>
<reference evidence="2 3" key="1">
    <citation type="submission" date="2009-10" db="EMBL/GenBank/DDBJ databases">
        <title>Complete sequence of Halothiobacillus neapolitanus c2.</title>
        <authorList>
            <consortium name="US DOE Joint Genome Institute"/>
            <person name="Lucas S."/>
            <person name="Copeland A."/>
            <person name="Lapidus A."/>
            <person name="Glavina del Rio T."/>
            <person name="Tice H."/>
            <person name="Bruce D."/>
            <person name="Goodwin L."/>
            <person name="Pitluck S."/>
            <person name="Davenport K."/>
            <person name="Brettin T."/>
            <person name="Detter J.C."/>
            <person name="Han C."/>
            <person name="Tapia R."/>
            <person name="Larimer F."/>
            <person name="Land M."/>
            <person name="Hauser L."/>
            <person name="Kyrpides N."/>
            <person name="Mikhailova N."/>
            <person name="Kerfeld C."/>
            <person name="Cannon G."/>
            <person name="Heinhort S."/>
        </authorList>
    </citation>
    <scope>NUCLEOTIDE SEQUENCE [LARGE SCALE GENOMIC DNA]</scope>
    <source>
        <strain evidence="3">ATCC 23641 / c2</strain>
    </source>
</reference>
<dbReference type="KEGG" id="hna:Hneap_2263"/>
<dbReference type="EMBL" id="CP001801">
    <property type="protein sequence ID" value="ACX97077.1"/>
    <property type="molecule type" value="Genomic_DNA"/>
</dbReference>
<proteinExistence type="predicted"/>
<dbReference type="AlphaFoldDB" id="D0KWV7"/>
<sequence length="65" mass="6901">MSPPIKANSDINGSPPDKPGHSTPVEAHVKPTKTGVGFHLANHSVLKQSKMPRALHGKKSIQGKK</sequence>
<dbReference type="Proteomes" id="UP000009102">
    <property type="component" value="Chromosome"/>
</dbReference>
<evidence type="ECO:0000256" key="1">
    <source>
        <dbReference type="SAM" id="MobiDB-lite"/>
    </source>
</evidence>
<gene>
    <name evidence="2" type="ordered locus">Hneap_2263</name>
</gene>
<dbReference type="HOGENOM" id="CLU_2843782_0_0_6"/>
<organism evidence="2 3">
    <name type="scientific">Halothiobacillus neapolitanus (strain ATCC 23641 / DSM 15147 / CIP 104769 / NCIMB 8539 / c2)</name>
    <name type="common">Thiobacillus neapolitanus</name>
    <dbReference type="NCBI Taxonomy" id="555778"/>
    <lineage>
        <taxon>Bacteria</taxon>
        <taxon>Pseudomonadati</taxon>
        <taxon>Pseudomonadota</taxon>
        <taxon>Gammaproteobacteria</taxon>
        <taxon>Chromatiales</taxon>
        <taxon>Halothiobacillaceae</taxon>
        <taxon>Halothiobacillus</taxon>
    </lineage>
</organism>
<protein>
    <submittedName>
        <fullName evidence="2">Uncharacterized protein</fullName>
    </submittedName>
</protein>
<evidence type="ECO:0000313" key="3">
    <source>
        <dbReference type="Proteomes" id="UP000009102"/>
    </source>
</evidence>
<evidence type="ECO:0000313" key="2">
    <source>
        <dbReference type="EMBL" id="ACX97077.1"/>
    </source>
</evidence>
<feature type="region of interest" description="Disordered" evidence="1">
    <location>
        <begin position="1"/>
        <end position="28"/>
    </location>
</feature>
<dbReference type="STRING" id="555778.Hneap_2263"/>
<accession>D0KWV7</accession>
<keyword evidence="3" id="KW-1185">Reference proteome</keyword>